<dbReference type="SUPFAM" id="SSF81296">
    <property type="entry name" value="E set domains"/>
    <property type="match status" value="1"/>
</dbReference>
<dbReference type="Gene3D" id="3.40.50.1820">
    <property type="entry name" value="alpha/beta hydrolase"/>
    <property type="match status" value="1"/>
</dbReference>
<comment type="caution">
    <text evidence="7">The sequence shown here is derived from an EMBL/GenBank/DDBJ whole genome shotgun (WGS) entry which is preliminary data.</text>
</comment>
<evidence type="ECO:0000256" key="1">
    <source>
        <dbReference type="ARBA" id="ARBA00004496"/>
    </source>
</evidence>
<accession>A0ABU7XD47</accession>
<protein>
    <submittedName>
        <fullName evidence="7">Enterochelin esterase</fullName>
        <ecNumber evidence="7">3.1.1.-</ecNumber>
    </submittedName>
</protein>
<comment type="similarity">
    <text evidence="4">Belongs to the Fes family.</text>
</comment>
<keyword evidence="8" id="KW-1185">Reference proteome</keyword>
<organism evidence="7 8">
    <name type="scientific">Methylocystis borbori</name>
    <dbReference type="NCBI Taxonomy" id="3118750"/>
    <lineage>
        <taxon>Bacteria</taxon>
        <taxon>Pseudomonadati</taxon>
        <taxon>Pseudomonadota</taxon>
        <taxon>Alphaproteobacteria</taxon>
        <taxon>Hyphomicrobiales</taxon>
        <taxon>Methylocystaceae</taxon>
        <taxon>Methylocystis</taxon>
    </lineage>
</organism>
<evidence type="ECO:0000259" key="6">
    <source>
        <dbReference type="Pfam" id="PF11806"/>
    </source>
</evidence>
<feature type="domain" description="Enterochelin esterase N-terminal" evidence="6">
    <location>
        <begin position="43"/>
        <end position="172"/>
    </location>
</feature>
<proteinExistence type="inferred from homology"/>
<dbReference type="EC" id="3.1.1.-" evidence="7"/>
<dbReference type="Pfam" id="PF00756">
    <property type="entry name" value="Esterase"/>
    <property type="match status" value="1"/>
</dbReference>
<dbReference type="GO" id="GO:0016787">
    <property type="term" value="F:hydrolase activity"/>
    <property type="evidence" value="ECO:0007669"/>
    <property type="project" value="UniProtKB-KW"/>
</dbReference>
<evidence type="ECO:0000256" key="2">
    <source>
        <dbReference type="ARBA" id="ARBA00022490"/>
    </source>
</evidence>
<reference evidence="7 8" key="1">
    <citation type="submission" date="2024-02" db="EMBL/GenBank/DDBJ databases">
        <authorList>
            <person name="Grouzdev D."/>
        </authorList>
    </citation>
    <scope>NUCLEOTIDE SEQUENCE [LARGE SCALE GENOMIC DNA]</scope>
    <source>
        <strain evidence="7 8">9N</strain>
    </source>
</reference>
<dbReference type="InterPro" id="IPR014756">
    <property type="entry name" value="Ig_E-set"/>
</dbReference>
<dbReference type="InterPro" id="IPR029058">
    <property type="entry name" value="AB_hydrolase_fold"/>
</dbReference>
<comment type="subcellular location">
    <subcellularLocation>
        <location evidence="1">Cytoplasm</location>
    </subcellularLocation>
</comment>
<evidence type="ECO:0000256" key="3">
    <source>
        <dbReference type="ARBA" id="ARBA00022801"/>
    </source>
</evidence>
<evidence type="ECO:0000313" key="8">
    <source>
        <dbReference type="Proteomes" id="UP001350748"/>
    </source>
</evidence>
<evidence type="ECO:0000313" key="7">
    <source>
        <dbReference type="EMBL" id="MEF3365035.1"/>
    </source>
</evidence>
<name>A0ABU7XD47_9HYPH</name>
<gene>
    <name evidence="7" type="primary">fes</name>
    <name evidence="7" type="ORF">V3H18_00650</name>
</gene>
<dbReference type="InterPro" id="IPR050583">
    <property type="entry name" value="Mycobacterial_A85_antigen"/>
</dbReference>
<dbReference type="PANTHER" id="PTHR48098:SF3">
    <property type="entry name" value="IRON(III) ENTEROBACTIN ESTERASE"/>
    <property type="match status" value="1"/>
</dbReference>
<feature type="region of interest" description="Disordered" evidence="5">
    <location>
        <begin position="166"/>
        <end position="186"/>
    </location>
</feature>
<dbReference type="EMBL" id="JAZHYN010000001">
    <property type="protein sequence ID" value="MEF3365035.1"/>
    <property type="molecule type" value="Genomic_DNA"/>
</dbReference>
<dbReference type="RefSeq" id="WP_332079932.1">
    <property type="nucleotide sequence ID" value="NZ_JAZHYN010000001.1"/>
</dbReference>
<dbReference type="InterPro" id="IPR021764">
    <property type="entry name" value="Enterochelin_esterase_N"/>
</dbReference>
<dbReference type="NCBIfam" id="NF007758">
    <property type="entry name" value="PRK10439.1"/>
    <property type="match status" value="1"/>
</dbReference>
<dbReference type="Pfam" id="PF11806">
    <property type="entry name" value="Enterochelin_N"/>
    <property type="match status" value="1"/>
</dbReference>
<keyword evidence="3 7" id="KW-0378">Hydrolase</keyword>
<keyword evidence="2" id="KW-0963">Cytoplasm</keyword>
<dbReference type="InterPro" id="IPR000801">
    <property type="entry name" value="Esterase-like"/>
</dbReference>
<dbReference type="InterPro" id="IPR013783">
    <property type="entry name" value="Ig-like_fold"/>
</dbReference>
<dbReference type="PANTHER" id="PTHR48098">
    <property type="entry name" value="ENTEROCHELIN ESTERASE-RELATED"/>
    <property type="match status" value="1"/>
</dbReference>
<evidence type="ECO:0000256" key="4">
    <source>
        <dbReference type="ARBA" id="ARBA00024201"/>
    </source>
</evidence>
<evidence type="ECO:0000256" key="5">
    <source>
        <dbReference type="SAM" id="MobiDB-lite"/>
    </source>
</evidence>
<dbReference type="Proteomes" id="UP001350748">
    <property type="component" value="Unassembled WGS sequence"/>
</dbReference>
<dbReference type="SUPFAM" id="SSF53474">
    <property type="entry name" value="alpha/beta-Hydrolases"/>
    <property type="match status" value="1"/>
</dbReference>
<dbReference type="Gene3D" id="2.60.40.10">
    <property type="entry name" value="Immunoglobulins"/>
    <property type="match status" value="1"/>
</dbReference>
<sequence>MTTASLQFLQERFGNDLGSDRWWRRVAIEGTPIVSAVGRGRAQVVFLWRDPEGDETASATRQVYIDINSIADHHSAPTSLQRIEGTNVWRWSMEVESNWRGGYCFIPVDATRLPPAFDAAAPNAGATLRSWRLALLDHAQTDPLNPGAPHIDGRGLLRSAAHLPEAPAQPAWRDADRRKGARGDSNRLQRIEWESERLRNRRNIWIYATGPTLGATKQRPLILLLDGQYWAGGMPIFSALDHETQAGALPPSVYALIDSLDVETRARELPCHATFWEAVQEELLPQIAAAAPFAGDPRRTVVAGQSFGGLAALYAGLRWPERFGCALSQSGSFWWSDAYAQKSAAPPASAALDDKSEVIAALIGKTKSASAPLRIFMEAGSFEKIIRSANDRVHQALIATGRDARYRIYTGGHDPLCWRGGLLDGLSFLLAERRSTDGRGGTRDASALSFEASHIEE</sequence>
<feature type="compositionally biased region" description="Basic and acidic residues" evidence="5">
    <location>
        <begin position="173"/>
        <end position="186"/>
    </location>
</feature>